<comment type="caution">
    <text evidence="1">The sequence shown here is derived from an EMBL/GenBank/DDBJ whole genome shotgun (WGS) entry which is preliminary data.</text>
</comment>
<keyword evidence="2" id="KW-1185">Reference proteome</keyword>
<sequence>MTVLNVLSSKLSDPTPDLLLSVHGINLPTLPKISFGNLMDSEQKDFYLLGDLNYGSNHTSSTLTNILDIYGLSHLISEPTRITPTSRTLIDLCITCSLEKISKAGVVHLGISDRSLVFMTLKICYERTSSHRTTETRAFKFQPPPFPRRCCTTAMA</sequence>
<dbReference type="AlphaFoldDB" id="A0AAU9WSQ2"/>
<dbReference type="Proteomes" id="UP001159428">
    <property type="component" value="Unassembled WGS sequence"/>
</dbReference>
<proteinExistence type="predicted"/>
<evidence type="ECO:0000313" key="1">
    <source>
        <dbReference type="EMBL" id="CAH3124178.1"/>
    </source>
</evidence>
<organism evidence="1 2">
    <name type="scientific">Pocillopora meandrina</name>
    <dbReference type="NCBI Taxonomy" id="46732"/>
    <lineage>
        <taxon>Eukaryota</taxon>
        <taxon>Metazoa</taxon>
        <taxon>Cnidaria</taxon>
        <taxon>Anthozoa</taxon>
        <taxon>Hexacorallia</taxon>
        <taxon>Scleractinia</taxon>
        <taxon>Astrocoeniina</taxon>
        <taxon>Pocilloporidae</taxon>
        <taxon>Pocillopora</taxon>
    </lineage>
</organism>
<gene>
    <name evidence="1" type="ORF">PMEA_00011133</name>
</gene>
<reference evidence="1 2" key="1">
    <citation type="submission" date="2022-05" db="EMBL/GenBank/DDBJ databases">
        <authorList>
            <consortium name="Genoscope - CEA"/>
            <person name="William W."/>
        </authorList>
    </citation>
    <scope>NUCLEOTIDE SEQUENCE [LARGE SCALE GENOMIC DNA]</scope>
</reference>
<name>A0AAU9WSQ2_9CNID</name>
<protein>
    <submittedName>
        <fullName evidence="1">Uncharacterized protein</fullName>
    </submittedName>
</protein>
<evidence type="ECO:0000313" key="2">
    <source>
        <dbReference type="Proteomes" id="UP001159428"/>
    </source>
</evidence>
<dbReference type="EMBL" id="CALNXJ010000020">
    <property type="protein sequence ID" value="CAH3124178.1"/>
    <property type="molecule type" value="Genomic_DNA"/>
</dbReference>
<accession>A0AAU9WSQ2</accession>